<reference evidence="7" key="1">
    <citation type="submission" date="2020-07" db="EMBL/GenBank/DDBJ databases">
        <authorList>
            <person name="Lin J."/>
        </authorList>
    </citation>
    <scope>NUCLEOTIDE SEQUENCE</scope>
</reference>
<sequence>MERKATSGESKRKETKPRREPPPSFTSAAVVAADDAEEEEEEDSPAAAAAAAGTEEEKKRRSGSSSSPLTSSAVVARGIVGAAAAAAAAAGAAAPPSCQAERCAADLTEAKRYHRRHKVCEAHSKAPVVVVAGLRQRFCQQCSRFHELSEFDDSKGAAAGAWLAITSGAERVLWRLREKARAAAGSPIRMEGFRSTSLETLRTSISRSDKHALSLLSCYAASNCANCCPISLSTKCIAVIAKLNASV</sequence>
<dbReference type="InterPro" id="IPR036893">
    <property type="entry name" value="SBP_sf"/>
</dbReference>
<evidence type="ECO:0000256" key="2">
    <source>
        <dbReference type="ARBA" id="ARBA00022771"/>
    </source>
</evidence>
<keyword evidence="2 4" id="KW-0863">Zinc-finger</keyword>
<keyword evidence="3" id="KW-0862">Zinc</keyword>
<dbReference type="InterPro" id="IPR044817">
    <property type="entry name" value="SBP-like"/>
</dbReference>
<dbReference type="GO" id="GO:0008270">
    <property type="term" value="F:zinc ion binding"/>
    <property type="evidence" value="ECO:0007669"/>
    <property type="project" value="UniProtKB-KW"/>
</dbReference>
<dbReference type="PROSITE" id="PS51141">
    <property type="entry name" value="ZF_SBP"/>
    <property type="match status" value="1"/>
</dbReference>
<feature type="region of interest" description="Disordered" evidence="5">
    <location>
        <begin position="1"/>
        <end position="71"/>
    </location>
</feature>
<dbReference type="EMBL" id="LR862135">
    <property type="protein sequence ID" value="CAD1840943.1"/>
    <property type="molecule type" value="Genomic_DNA"/>
</dbReference>
<evidence type="ECO:0000256" key="1">
    <source>
        <dbReference type="ARBA" id="ARBA00022723"/>
    </source>
</evidence>
<evidence type="ECO:0000259" key="6">
    <source>
        <dbReference type="PROSITE" id="PS51141"/>
    </source>
</evidence>
<evidence type="ECO:0000256" key="3">
    <source>
        <dbReference type="ARBA" id="ARBA00022833"/>
    </source>
</evidence>
<proteinExistence type="predicted"/>
<accession>A0A6V7QCR8</accession>
<dbReference type="SUPFAM" id="SSF103612">
    <property type="entry name" value="SBT domain"/>
    <property type="match status" value="1"/>
</dbReference>
<name>A0A6V7QCR8_ANACO</name>
<feature type="compositionally biased region" description="Basic and acidic residues" evidence="5">
    <location>
        <begin position="1"/>
        <end position="21"/>
    </location>
</feature>
<dbReference type="InterPro" id="IPR004333">
    <property type="entry name" value="SBP_dom"/>
</dbReference>
<dbReference type="Gene3D" id="4.10.1100.10">
    <property type="entry name" value="Transcription factor, SBP-box domain"/>
    <property type="match status" value="1"/>
</dbReference>
<evidence type="ECO:0000256" key="5">
    <source>
        <dbReference type="SAM" id="MobiDB-lite"/>
    </source>
</evidence>
<dbReference type="PANTHER" id="PTHR31251">
    <property type="entry name" value="SQUAMOSA PROMOTER-BINDING-LIKE PROTEIN 4"/>
    <property type="match status" value="1"/>
</dbReference>
<gene>
    <name evidence="7" type="ORF">CB5_LOCUS24154</name>
</gene>
<dbReference type="PANTHER" id="PTHR31251:SF226">
    <property type="entry name" value="SQUAMOSA PROMOTER-BINDING-LIKE PROTEIN 6"/>
    <property type="match status" value="1"/>
</dbReference>
<evidence type="ECO:0000313" key="7">
    <source>
        <dbReference type="EMBL" id="CAD1840943.1"/>
    </source>
</evidence>
<feature type="compositionally biased region" description="Acidic residues" evidence="5">
    <location>
        <begin position="34"/>
        <end position="44"/>
    </location>
</feature>
<feature type="domain" description="SBP-type" evidence="6">
    <location>
        <begin position="95"/>
        <end position="172"/>
    </location>
</feature>
<organism evidence="7">
    <name type="scientific">Ananas comosus var. bracteatus</name>
    <name type="common">red pineapple</name>
    <dbReference type="NCBI Taxonomy" id="296719"/>
    <lineage>
        <taxon>Eukaryota</taxon>
        <taxon>Viridiplantae</taxon>
        <taxon>Streptophyta</taxon>
        <taxon>Embryophyta</taxon>
        <taxon>Tracheophyta</taxon>
        <taxon>Spermatophyta</taxon>
        <taxon>Magnoliopsida</taxon>
        <taxon>Liliopsida</taxon>
        <taxon>Poales</taxon>
        <taxon>Bromeliaceae</taxon>
        <taxon>Bromelioideae</taxon>
        <taxon>Ananas</taxon>
    </lineage>
</organism>
<dbReference type="AlphaFoldDB" id="A0A6V7QCR8"/>
<dbReference type="Pfam" id="PF03110">
    <property type="entry name" value="SBP"/>
    <property type="match status" value="1"/>
</dbReference>
<dbReference type="GO" id="GO:0003677">
    <property type="term" value="F:DNA binding"/>
    <property type="evidence" value="ECO:0007669"/>
    <property type="project" value="InterPro"/>
</dbReference>
<keyword evidence="1" id="KW-0479">Metal-binding</keyword>
<evidence type="ECO:0000256" key="4">
    <source>
        <dbReference type="PROSITE-ProRule" id="PRU00470"/>
    </source>
</evidence>
<dbReference type="GO" id="GO:0005634">
    <property type="term" value="C:nucleus"/>
    <property type="evidence" value="ECO:0007669"/>
    <property type="project" value="InterPro"/>
</dbReference>
<protein>
    <recommendedName>
        <fullName evidence="6">SBP-type domain-containing protein</fullName>
    </recommendedName>
</protein>